<dbReference type="GO" id="GO:0004252">
    <property type="term" value="F:serine-type endopeptidase activity"/>
    <property type="evidence" value="ECO:0007669"/>
    <property type="project" value="UniProtKB-UniRule"/>
</dbReference>
<dbReference type="PROSITE" id="PS00138">
    <property type="entry name" value="SUBTILASE_SER"/>
    <property type="match status" value="1"/>
</dbReference>
<keyword evidence="2 5" id="KW-0645">Protease</keyword>
<dbReference type="GO" id="GO:0006508">
    <property type="term" value="P:proteolysis"/>
    <property type="evidence" value="ECO:0007669"/>
    <property type="project" value="UniProtKB-KW"/>
</dbReference>
<gene>
    <name evidence="11" type="ORF">FB460_1208</name>
</gene>
<evidence type="ECO:0000256" key="9">
    <source>
        <dbReference type="SAM" id="SignalP"/>
    </source>
</evidence>
<sequence length="400" mass="40717">MNCHARRALAAGTVAALACGPALAVPTPAQAAEGPFDASTCTDYEPFEPAPAWQVDRLDLDSPALTASGEGITIAVLDTGIDDSDNPVLEGVVAESLDFAGPAEDINCQHGTQVASLIAGQTPEDGSTSFRGVAPRAKVIGMRVLTSASADPNESGQQGEPLTPTIAAIDRAIEMDVDIINISQQGTDTVAYQDAITRAVDAGIVVVAAAGNQGGEGPAPYPASYPGVIAVGMTDSNDVAHESSQSHPDLEVTVAAPGVDVLAANPSGGGQSWEQATGTSFATPIVSGTVALMLEDDPSLTPPDVRKRLQESADPPAGAVPDPQLGYGVVNPGRAMSDLPALAPAAEQSPEPPQLAPHPHDRPEPNHLARNLSVGFALGVAGIVTLGLGTVMALRARRDR</sequence>
<dbReference type="InterPro" id="IPR015500">
    <property type="entry name" value="Peptidase_S8_subtilisin-rel"/>
</dbReference>
<comment type="similarity">
    <text evidence="1 5 6">Belongs to the peptidase S8 family.</text>
</comment>
<feature type="active site" description="Charge relay system" evidence="5">
    <location>
        <position position="78"/>
    </location>
</feature>
<accession>A0A542ZSZ0</accession>
<evidence type="ECO:0000313" key="11">
    <source>
        <dbReference type="EMBL" id="TQL63396.1"/>
    </source>
</evidence>
<dbReference type="InterPro" id="IPR050131">
    <property type="entry name" value="Peptidase_S8_subtilisin-like"/>
</dbReference>
<dbReference type="PROSITE" id="PS00137">
    <property type="entry name" value="SUBTILASE_HIS"/>
    <property type="match status" value="1"/>
</dbReference>
<keyword evidence="4 5" id="KW-0720">Serine protease</keyword>
<feature type="domain" description="Peptidase S8/S53" evidence="10">
    <location>
        <begin position="69"/>
        <end position="328"/>
    </location>
</feature>
<feature type="chain" id="PRO_5038668484" evidence="9">
    <location>
        <begin position="25"/>
        <end position="400"/>
    </location>
</feature>
<comment type="caution">
    <text evidence="11">The sequence shown here is derived from an EMBL/GenBank/DDBJ whole genome shotgun (WGS) entry which is preliminary data.</text>
</comment>
<feature type="region of interest" description="Disordered" evidence="7">
    <location>
        <begin position="295"/>
        <end position="324"/>
    </location>
</feature>
<feature type="signal peptide" evidence="9">
    <location>
        <begin position="1"/>
        <end position="24"/>
    </location>
</feature>
<dbReference type="InterPro" id="IPR000209">
    <property type="entry name" value="Peptidase_S8/S53_dom"/>
</dbReference>
<dbReference type="SUPFAM" id="SSF52743">
    <property type="entry name" value="Subtilisin-like"/>
    <property type="match status" value="1"/>
</dbReference>
<dbReference type="PANTHER" id="PTHR43806">
    <property type="entry name" value="PEPTIDASE S8"/>
    <property type="match status" value="1"/>
</dbReference>
<evidence type="ECO:0000256" key="4">
    <source>
        <dbReference type="ARBA" id="ARBA00022825"/>
    </source>
</evidence>
<evidence type="ECO:0000256" key="8">
    <source>
        <dbReference type="SAM" id="Phobius"/>
    </source>
</evidence>
<dbReference type="Proteomes" id="UP000316196">
    <property type="component" value="Unassembled WGS sequence"/>
</dbReference>
<feature type="active site" description="Charge relay system" evidence="5">
    <location>
        <position position="280"/>
    </location>
</feature>
<feature type="compositionally biased region" description="Basic and acidic residues" evidence="7">
    <location>
        <begin position="358"/>
        <end position="367"/>
    </location>
</feature>
<evidence type="ECO:0000256" key="5">
    <source>
        <dbReference type="PROSITE-ProRule" id="PRU01240"/>
    </source>
</evidence>
<organism evidence="11 12">
    <name type="scientific">Propioniferax innocua</name>
    <dbReference type="NCBI Taxonomy" id="1753"/>
    <lineage>
        <taxon>Bacteria</taxon>
        <taxon>Bacillati</taxon>
        <taxon>Actinomycetota</taxon>
        <taxon>Actinomycetes</taxon>
        <taxon>Propionibacteriales</taxon>
        <taxon>Propionibacteriaceae</taxon>
        <taxon>Propioniferax</taxon>
    </lineage>
</organism>
<dbReference type="Gene3D" id="3.40.50.200">
    <property type="entry name" value="Peptidase S8/S53 domain"/>
    <property type="match status" value="1"/>
</dbReference>
<dbReference type="PROSITE" id="PS51892">
    <property type="entry name" value="SUBTILASE"/>
    <property type="match status" value="1"/>
</dbReference>
<keyword evidence="9" id="KW-0732">Signal</keyword>
<evidence type="ECO:0000313" key="12">
    <source>
        <dbReference type="Proteomes" id="UP000316196"/>
    </source>
</evidence>
<feature type="active site" description="Charge relay system" evidence="5">
    <location>
        <position position="110"/>
    </location>
</feature>
<dbReference type="AlphaFoldDB" id="A0A542ZSZ0"/>
<evidence type="ECO:0000256" key="3">
    <source>
        <dbReference type="ARBA" id="ARBA00022801"/>
    </source>
</evidence>
<dbReference type="PRINTS" id="PR00723">
    <property type="entry name" value="SUBTILISIN"/>
</dbReference>
<name>A0A542ZSZ0_9ACTN</name>
<evidence type="ECO:0000256" key="1">
    <source>
        <dbReference type="ARBA" id="ARBA00011073"/>
    </source>
</evidence>
<dbReference type="Pfam" id="PF00082">
    <property type="entry name" value="Peptidase_S8"/>
    <property type="match status" value="1"/>
</dbReference>
<dbReference type="EMBL" id="VFOR01000001">
    <property type="protein sequence ID" value="TQL63396.1"/>
    <property type="molecule type" value="Genomic_DNA"/>
</dbReference>
<protein>
    <submittedName>
        <fullName evidence="11">Subtilase family protein</fullName>
    </submittedName>
</protein>
<proteinExistence type="inferred from homology"/>
<dbReference type="PROSITE" id="PS51257">
    <property type="entry name" value="PROKAR_LIPOPROTEIN"/>
    <property type="match status" value="1"/>
</dbReference>
<dbReference type="InterPro" id="IPR036852">
    <property type="entry name" value="Peptidase_S8/S53_dom_sf"/>
</dbReference>
<evidence type="ECO:0000256" key="7">
    <source>
        <dbReference type="SAM" id="MobiDB-lite"/>
    </source>
</evidence>
<dbReference type="InterPro" id="IPR023828">
    <property type="entry name" value="Peptidase_S8_Ser-AS"/>
</dbReference>
<feature type="transmembrane region" description="Helical" evidence="8">
    <location>
        <begin position="372"/>
        <end position="394"/>
    </location>
</feature>
<dbReference type="PROSITE" id="PS00136">
    <property type="entry name" value="SUBTILASE_ASP"/>
    <property type="match status" value="1"/>
</dbReference>
<keyword evidence="8" id="KW-0472">Membrane</keyword>
<dbReference type="InterPro" id="IPR022398">
    <property type="entry name" value="Peptidase_S8_His-AS"/>
</dbReference>
<dbReference type="InterPro" id="IPR023827">
    <property type="entry name" value="Peptidase_S8_Asp-AS"/>
</dbReference>
<keyword evidence="8" id="KW-1133">Transmembrane helix</keyword>
<keyword evidence="3 5" id="KW-0378">Hydrolase</keyword>
<dbReference type="PANTHER" id="PTHR43806:SF11">
    <property type="entry name" value="CEREVISIN-RELATED"/>
    <property type="match status" value="1"/>
</dbReference>
<evidence type="ECO:0000256" key="6">
    <source>
        <dbReference type="RuleBase" id="RU003355"/>
    </source>
</evidence>
<feature type="region of interest" description="Disordered" evidence="7">
    <location>
        <begin position="344"/>
        <end position="368"/>
    </location>
</feature>
<keyword evidence="12" id="KW-1185">Reference proteome</keyword>
<dbReference type="OrthoDB" id="9813435at2"/>
<keyword evidence="8" id="KW-0812">Transmembrane</keyword>
<evidence type="ECO:0000259" key="10">
    <source>
        <dbReference type="Pfam" id="PF00082"/>
    </source>
</evidence>
<dbReference type="RefSeq" id="WP_142093121.1">
    <property type="nucleotide sequence ID" value="NZ_BAAAMD010000002.1"/>
</dbReference>
<evidence type="ECO:0000256" key="2">
    <source>
        <dbReference type="ARBA" id="ARBA00022670"/>
    </source>
</evidence>
<reference evidence="11 12" key="1">
    <citation type="submission" date="2019-06" db="EMBL/GenBank/DDBJ databases">
        <title>Sequencing the genomes of 1000 actinobacteria strains.</title>
        <authorList>
            <person name="Klenk H.-P."/>
        </authorList>
    </citation>
    <scope>NUCLEOTIDE SEQUENCE [LARGE SCALE GENOMIC DNA]</scope>
    <source>
        <strain evidence="11 12">DSM 8251</strain>
    </source>
</reference>